<dbReference type="Gene3D" id="6.20.50.160">
    <property type="match status" value="1"/>
</dbReference>
<dbReference type="PANTHER" id="PTHR11412:SF182">
    <property type="entry name" value="ALPHA-2-MACROGLOBULIN-LIKE PROTEIN 1"/>
    <property type="match status" value="1"/>
</dbReference>
<dbReference type="Proteomes" id="UP001066276">
    <property type="component" value="Chromosome 7"/>
</dbReference>
<gene>
    <name evidence="2" type="ORF">NDU88_000743</name>
</gene>
<name>A0AAV7P1N9_PLEWA</name>
<protein>
    <recommendedName>
        <fullName evidence="1">Alpha-2-macroglobulin bait region domain-containing protein</fullName>
    </recommendedName>
</protein>
<dbReference type="AlphaFoldDB" id="A0AAV7P1N9"/>
<dbReference type="Pfam" id="PF07703">
    <property type="entry name" value="A2M_BRD"/>
    <property type="match status" value="1"/>
</dbReference>
<dbReference type="InterPro" id="IPR050473">
    <property type="entry name" value="A2M/Complement_sys"/>
</dbReference>
<organism evidence="2 3">
    <name type="scientific">Pleurodeles waltl</name>
    <name type="common">Iberian ribbed newt</name>
    <dbReference type="NCBI Taxonomy" id="8319"/>
    <lineage>
        <taxon>Eukaryota</taxon>
        <taxon>Metazoa</taxon>
        <taxon>Chordata</taxon>
        <taxon>Craniata</taxon>
        <taxon>Vertebrata</taxon>
        <taxon>Euteleostomi</taxon>
        <taxon>Amphibia</taxon>
        <taxon>Batrachia</taxon>
        <taxon>Caudata</taxon>
        <taxon>Salamandroidea</taxon>
        <taxon>Salamandridae</taxon>
        <taxon>Pleurodelinae</taxon>
        <taxon>Pleurodeles</taxon>
    </lineage>
</organism>
<feature type="domain" description="Alpha-2-macroglobulin bait region" evidence="1">
    <location>
        <begin position="14"/>
        <end position="53"/>
    </location>
</feature>
<comment type="caution">
    <text evidence="2">The sequence shown here is derived from an EMBL/GenBank/DDBJ whole genome shotgun (WGS) entry which is preliminary data.</text>
</comment>
<accession>A0AAV7P1N9</accession>
<evidence type="ECO:0000313" key="3">
    <source>
        <dbReference type="Proteomes" id="UP001066276"/>
    </source>
</evidence>
<evidence type="ECO:0000259" key="1">
    <source>
        <dbReference type="Pfam" id="PF07703"/>
    </source>
</evidence>
<evidence type="ECO:0000313" key="2">
    <source>
        <dbReference type="EMBL" id="KAJ1122241.1"/>
    </source>
</evidence>
<dbReference type="PANTHER" id="PTHR11412">
    <property type="entry name" value="MACROGLOBULIN / COMPLEMENT"/>
    <property type="match status" value="1"/>
</dbReference>
<feature type="non-terminal residue" evidence="2">
    <location>
        <position position="225"/>
    </location>
</feature>
<feature type="non-terminal residue" evidence="2">
    <location>
        <position position="1"/>
    </location>
</feature>
<dbReference type="InterPro" id="IPR011625">
    <property type="entry name" value="A2M_N_BRD"/>
</dbReference>
<dbReference type="EMBL" id="JANPWB010000011">
    <property type="protein sequence ID" value="KAJ1122241.1"/>
    <property type="molecule type" value="Genomic_DNA"/>
</dbReference>
<proteinExistence type="predicted"/>
<keyword evidence="3" id="KW-1185">Reference proteome</keyword>
<reference evidence="2" key="1">
    <citation type="journal article" date="2022" name="bioRxiv">
        <title>Sequencing and chromosome-scale assembly of the giantPleurodeles waltlgenome.</title>
        <authorList>
            <person name="Brown T."/>
            <person name="Elewa A."/>
            <person name="Iarovenko S."/>
            <person name="Subramanian E."/>
            <person name="Araus A.J."/>
            <person name="Petzold A."/>
            <person name="Susuki M."/>
            <person name="Suzuki K.-i.T."/>
            <person name="Hayashi T."/>
            <person name="Toyoda A."/>
            <person name="Oliveira C."/>
            <person name="Osipova E."/>
            <person name="Leigh N.D."/>
            <person name="Simon A."/>
            <person name="Yun M.H."/>
        </authorList>
    </citation>
    <scope>NUCLEOTIDE SEQUENCE</scope>
    <source>
        <strain evidence="2">20211129_DDA</strain>
        <tissue evidence="2">Liver</tissue>
    </source>
</reference>
<sequence>GKETPLDSCFGFSQVTLGFSQEEALPGADIALHLHSAASSLCAVRAVDKSTVLMKPEEELTRDKVFNMIRPGYFGGYPYQTEDQVEMHCPSLSRRRRSITPWWPQRDHDVYSLVQAMGIKMITNANIRQPAKCPKPTIYMNQNARLPGAPAGGGVGGIDLADRRTVSYDSVPESLPGQAEFLPDSQPEVEEQVRKHFQETWIWDLTADGYVVFTLVESLDGILCS</sequence>